<dbReference type="FunFam" id="2.40.10.10:FF:000068">
    <property type="entry name" value="transmembrane protease serine 2"/>
    <property type="match status" value="1"/>
</dbReference>
<keyword evidence="13" id="KW-0472">Membrane</keyword>
<dbReference type="GeneID" id="6493825"/>
<feature type="signal peptide" evidence="14">
    <location>
        <begin position="1"/>
        <end position="23"/>
    </location>
</feature>
<comment type="similarity">
    <text evidence="2">Belongs to the peptidase S1 family.</text>
</comment>
<evidence type="ECO:0000256" key="6">
    <source>
        <dbReference type="ARBA" id="ARBA00022801"/>
    </source>
</evidence>
<organism evidence="16 17">
    <name type="scientific">Drosophila ananassae</name>
    <name type="common">Fruit fly</name>
    <dbReference type="NCBI Taxonomy" id="7217"/>
    <lineage>
        <taxon>Eukaryota</taxon>
        <taxon>Metazoa</taxon>
        <taxon>Ecdysozoa</taxon>
        <taxon>Arthropoda</taxon>
        <taxon>Hexapoda</taxon>
        <taxon>Insecta</taxon>
        <taxon>Pterygota</taxon>
        <taxon>Neoptera</taxon>
        <taxon>Endopterygota</taxon>
        <taxon>Diptera</taxon>
        <taxon>Brachycera</taxon>
        <taxon>Muscomorpha</taxon>
        <taxon>Ephydroidea</taxon>
        <taxon>Drosophilidae</taxon>
        <taxon>Drosophila</taxon>
        <taxon>Sophophora</taxon>
    </lineage>
</organism>
<dbReference type="CDD" id="cd00190">
    <property type="entry name" value="Tryp_SPc"/>
    <property type="match status" value="1"/>
</dbReference>
<dbReference type="InterPro" id="IPR001254">
    <property type="entry name" value="Trypsin_dom"/>
</dbReference>
<reference evidence="16 17" key="1">
    <citation type="journal article" date="2007" name="Nature">
        <title>Evolution of genes and genomes on the Drosophila phylogeny.</title>
        <authorList>
            <consortium name="Drosophila 12 Genomes Consortium"/>
            <person name="Clark A.G."/>
            <person name="Eisen M.B."/>
            <person name="Smith D.R."/>
            <person name="Bergman C.M."/>
            <person name="Oliver B."/>
            <person name="Markow T.A."/>
            <person name="Kaufman T.C."/>
            <person name="Kellis M."/>
            <person name="Gelbart W."/>
            <person name="Iyer V.N."/>
            <person name="Pollard D.A."/>
            <person name="Sackton T.B."/>
            <person name="Larracuente A.M."/>
            <person name="Singh N.D."/>
            <person name="Abad J.P."/>
            <person name="Abt D.N."/>
            <person name="Adryan B."/>
            <person name="Aguade M."/>
            <person name="Akashi H."/>
            <person name="Anderson W.W."/>
            <person name="Aquadro C.F."/>
            <person name="Ardell D.H."/>
            <person name="Arguello R."/>
            <person name="Artieri C.G."/>
            <person name="Barbash D.A."/>
            <person name="Barker D."/>
            <person name="Barsanti P."/>
            <person name="Batterham P."/>
            <person name="Batzoglou S."/>
            <person name="Begun D."/>
            <person name="Bhutkar A."/>
            <person name="Blanco E."/>
            <person name="Bosak S.A."/>
            <person name="Bradley R.K."/>
            <person name="Brand A.D."/>
            <person name="Brent M.R."/>
            <person name="Brooks A.N."/>
            <person name="Brown R.H."/>
            <person name="Butlin R.K."/>
            <person name="Caggese C."/>
            <person name="Calvi B.R."/>
            <person name="Bernardo de Carvalho A."/>
            <person name="Caspi A."/>
            <person name="Castrezana S."/>
            <person name="Celniker S.E."/>
            <person name="Chang J.L."/>
            <person name="Chapple C."/>
            <person name="Chatterji S."/>
            <person name="Chinwalla A."/>
            <person name="Civetta A."/>
            <person name="Clifton S.W."/>
            <person name="Comeron J.M."/>
            <person name="Costello J.C."/>
            <person name="Coyne J.A."/>
            <person name="Daub J."/>
            <person name="David R.G."/>
            <person name="Delcher A.L."/>
            <person name="Delehaunty K."/>
            <person name="Do C.B."/>
            <person name="Ebling H."/>
            <person name="Edwards K."/>
            <person name="Eickbush T."/>
            <person name="Evans J.D."/>
            <person name="Filipski A."/>
            <person name="Findeiss S."/>
            <person name="Freyhult E."/>
            <person name="Fulton L."/>
            <person name="Fulton R."/>
            <person name="Garcia A.C."/>
            <person name="Gardiner A."/>
            <person name="Garfield D.A."/>
            <person name="Garvin B.E."/>
            <person name="Gibson G."/>
            <person name="Gilbert D."/>
            <person name="Gnerre S."/>
            <person name="Godfrey J."/>
            <person name="Good R."/>
            <person name="Gotea V."/>
            <person name="Gravely B."/>
            <person name="Greenberg A.J."/>
            <person name="Griffiths-Jones S."/>
            <person name="Gross S."/>
            <person name="Guigo R."/>
            <person name="Gustafson E.A."/>
            <person name="Haerty W."/>
            <person name="Hahn M.W."/>
            <person name="Halligan D.L."/>
            <person name="Halpern A.L."/>
            <person name="Halter G.M."/>
            <person name="Han M.V."/>
            <person name="Heger A."/>
            <person name="Hillier L."/>
            <person name="Hinrichs A.S."/>
            <person name="Holmes I."/>
            <person name="Hoskins R.A."/>
            <person name="Hubisz M.J."/>
            <person name="Hultmark D."/>
            <person name="Huntley M.A."/>
            <person name="Jaffe D.B."/>
            <person name="Jagadeeshan S."/>
            <person name="Jeck W.R."/>
            <person name="Johnson J."/>
            <person name="Jones C.D."/>
            <person name="Jordan W.C."/>
            <person name="Karpen G.H."/>
            <person name="Kataoka E."/>
            <person name="Keightley P.D."/>
            <person name="Kheradpour P."/>
            <person name="Kirkness E.F."/>
            <person name="Koerich L.B."/>
            <person name="Kristiansen K."/>
            <person name="Kudrna D."/>
            <person name="Kulathinal R.J."/>
            <person name="Kumar S."/>
            <person name="Kwok R."/>
            <person name="Lander E."/>
            <person name="Langley C.H."/>
            <person name="Lapoint R."/>
            <person name="Lazzaro B.P."/>
            <person name="Lee S.J."/>
            <person name="Levesque L."/>
            <person name="Li R."/>
            <person name="Lin C.F."/>
            <person name="Lin M.F."/>
            <person name="Lindblad-Toh K."/>
            <person name="Llopart A."/>
            <person name="Long M."/>
            <person name="Low L."/>
            <person name="Lozovsky E."/>
            <person name="Lu J."/>
            <person name="Luo M."/>
            <person name="Machado C.A."/>
            <person name="Makalowski W."/>
            <person name="Marzo M."/>
            <person name="Matsuda M."/>
            <person name="Matzkin L."/>
            <person name="McAllister B."/>
            <person name="McBride C.S."/>
            <person name="McKernan B."/>
            <person name="McKernan K."/>
            <person name="Mendez-Lago M."/>
            <person name="Minx P."/>
            <person name="Mollenhauer M.U."/>
            <person name="Montooth K."/>
            <person name="Mount S.M."/>
            <person name="Mu X."/>
            <person name="Myers E."/>
            <person name="Negre B."/>
            <person name="Newfeld S."/>
            <person name="Nielsen R."/>
            <person name="Noor M.A."/>
            <person name="O'Grady P."/>
            <person name="Pachter L."/>
            <person name="Papaceit M."/>
            <person name="Parisi M.J."/>
            <person name="Parisi M."/>
            <person name="Parts L."/>
            <person name="Pedersen J.S."/>
            <person name="Pesole G."/>
            <person name="Phillippy A.M."/>
            <person name="Ponting C.P."/>
            <person name="Pop M."/>
            <person name="Porcelli D."/>
            <person name="Powell J.R."/>
            <person name="Prohaska S."/>
            <person name="Pruitt K."/>
            <person name="Puig M."/>
            <person name="Quesneville H."/>
            <person name="Ram K.R."/>
            <person name="Rand D."/>
            <person name="Rasmussen M.D."/>
            <person name="Reed L.K."/>
            <person name="Reenan R."/>
            <person name="Reily A."/>
            <person name="Remington K.A."/>
            <person name="Rieger T.T."/>
            <person name="Ritchie M.G."/>
            <person name="Robin C."/>
            <person name="Rogers Y.H."/>
            <person name="Rohde C."/>
            <person name="Rozas J."/>
            <person name="Rubenfield M.J."/>
            <person name="Ruiz A."/>
            <person name="Russo S."/>
            <person name="Salzberg S.L."/>
            <person name="Sanchez-Gracia A."/>
            <person name="Saranga D.J."/>
            <person name="Sato H."/>
            <person name="Schaeffer S.W."/>
            <person name="Schatz M.C."/>
            <person name="Schlenke T."/>
            <person name="Schwartz R."/>
            <person name="Segarra C."/>
            <person name="Singh R.S."/>
            <person name="Sirot L."/>
            <person name="Sirota M."/>
            <person name="Sisneros N.B."/>
            <person name="Smith C.D."/>
            <person name="Smith T.F."/>
            <person name="Spieth J."/>
            <person name="Stage D.E."/>
            <person name="Stark A."/>
            <person name="Stephan W."/>
            <person name="Strausberg R.L."/>
            <person name="Strempel S."/>
            <person name="Sturgill D."/>
            <person name="Sutton G."/>
            <person name="Sutton G.G."/>
            <person name="Tao W."/>
            <person name="Teichmann S."/>
            <person name="Tobari Y.N."/>
            <person name="Tomimura Y."/>
            <person name="Tsolas J.M."/>
            <person name="Valente V.L."/>
            <person name="Venter E."/>
            <person name="Venter J.C."/>
            <person name="Vicario S."/>
            <person name="Vieira F.G."/>
            <person name="Vilella A.J."/>
            <person name="Villasante A."/>
            <person name="Walenz B."/>
            <person name="Wang J."/>
            <person name="Wasserman M."/>
            <person name="Watts T."/>
            <person name="Wilson D."/>
            <person name="Wilson R.K."/>
            <person name="Wing R.A."/>
            <person name="Wolfner M.F."/>
            <person name="Wong A."/>
            <person name="Wong G.K."/>
            <person name="Wu C.I."/>
            <person name="Wu G."/>
            <person name="Yamamoto D."/>
            <person name="Yang H.P."/>
            <person name="Yang S.P."/>
            <person name="Yorke J.A."/>
            <person name="Yoshida K."/>
            <person name="Zdobnov E."/>
            <person name="Zhang P."/>
            <person name="Zhang Y."/>
            <person name="Zimin A.V."/>
            <person name="Baldwin J."/>
            <person name="Abdouelleil A."/>
            <person name="Abdulkadir J."/>
            <person name="Abebe A."/>
            <person name="Abera B."/>
            <person name="Abreu J."/>
            <person name="Acer S.C."/>
            <person name="Aftuck L."/>
            <person name="Alexander A."/>
            <person name="An P."/>
            <person name="Anderson E."/>
            <person name="Anderson S."/>
            <person name="Arachi H."/>
            <person name="Azer M."/>
            <person name="Bachantsang P."/>
            <person name="Barry A."/>
            <person name="Bayul T."/>
            <person name="Berlin A."/>
            <person name="Bessette D."/>
            <person name="Bloom T."/>
            <person name="Blye J."/>
            <person name="Boguslavskiy L."/>
            <person name="Bonnet C."/>
            <person name="Boukhgalter B."/>
            <person name="Bourzgui I."/>
            <person name="Brown A."/>
            <person name="Cahill P."/>
            <person name="Channer S."/>
            <person name="Cheshatsang Y."/>
            <person name="Chuda L."/>
            <person name="Citroen M."/>
            <person name="Collymore A."/>
            <person name="Cooke P."/>
            <person name="Costello M."/>
            <person name="D'Aco K."/>
            <person name="Daza R."/>
            <person name="De Haan G."/>
            <person name="DeGray S."/>
            <person name="DeMaso C."/>
            <person name="Dhargay N."/>
            <person name="Dooley K."/>
            <person name="Dooley E."/>
            <person name="Doricent M."/>
            <person name="Dorje P."/>
            <person name="Dorjee K."/>
            <person name="Dupes A."/>
            <person name="Elong R."/>
            <person name="Falk J."/>
            <person name="Farina A."/>
            <person name="Faro S."/>
            <person name="Ferguson D."/>
            <person name="Fisher S."/>
            <person name="Foley C.D."/>
            <person name="Franke A."/>
            <person name="Friedrich D."/>
            <person name="Gadbois L."/>
            <person name="Gearin G."/>
            <person name="Gearin C.R."/>
            <person name="Giannoukos G."/>
            <person name="Goode T."/>
            <person name="Graham J."/>
            <person name="Grandbois E."/>
            <person name="Grewal S."/>
            <person name="Gyaltsen K."/>
            <person name="Hafez N."/>
            <person name="Hagos B."/>
            <person name="Hall J."/>
            <person name="Henson C."/>
            <person name="Hollinger A."/>
            <person name="Honan T."/>
            <person name="Huard M.D."/>
            <person name="Hughes L."/>
            <person name="Hurhula B."/>
            <person name="Husby M.E."/>
            <person name="Kamat A."/>
            <person name="Kanga B."/>
            <person name="Kashin S."/>
            <person name="Khazanovich D."/>
            <person name="Kisner P."/>
            <person name="Lance K."/>
            <person name="Lara M."/>
            <person name="Lee W."/>
            <person name="Lennon N."/>
            <person name="Letendre F."/>
            <person name="LeVine R."/>
            <person name="Lipovsky A."/>
            <person name="Liu X."/>
            <person name="Liu J."/>
            <person name="Liu S."/>
            <person name="Lokyitsang T."/>
            <person name="Lokyitsang Y."/>
            <person name="Lubonja R."/>
            <person name="Lui A."/>
            <person name="MacDonald P."/>
            <person name="Magnisalis V."/>
            <person name="Maru K."/>
            <person name="Matthews C."/>
            <person name="McCusker W."/>
            <person name="McDonough S."/>
            <person name="Mehta T."/>
            <person name="Meldrim J."/>
            <person name="Meneus L."/>
            <person name="Mihai O."/>
            <person name="Mihalev A."/>
            <person name="Mihova T."/>
            <person name="Mittelman R."/>
            <person name="Mlenga V."/>
            <person name="Montmayeur A."/>
            <person name="Mulrain L."/>
            <person name="Navidi A."/>
            <person name="Naylor J."/>
            <person name="Negash T."/>
            <person name="Nguyen T."/>
            <person name="Nguyen N."/>
            <person name="Nicol R."/>
            <person name="Norbu C."/>
            <person name="Norbu N."/>
            <person name="Novod N."/>
            <person name="O'Neill B."/>
            <person name="Osman S."/>
            <person name="Markiewicz E."/>
            <person name="Oyono O.L."/>
            <person name="Patti C."/>
            <person name="Phunkhang P."/>
            <person name="Pierre F."/>
            <person name="Priest M."/>
            <person name="Raghuraman S."/>
            <person name="Rege F."/>
            <person name="Reyes R."/>
            <person name="Rise C."/>
            <person name="Rogov P."/>
            <person name="Ross K."/>
            <person name="Ryan E."/>
            <person name="Settipalli S."/>
            <person name="Shea T."/>
            <person name="Sherpa N."/>
            <person name="Shi L."/>
            <person name="Shih D."/>
            <person name="Sparrow T."/>
            <person name="Spaulding J."/>
            <person name="Stalker J."/>
            <person name="Stange-Thomann N."/>
            <person name="Stavropoulos S."/>
            <person name="Stone C."/>
            <person name="Strader C."/>
            <person name="Tesfaye S."/>
            <person name="Thomson T."/>
            <person name="Thoulutsang Y."/>
            <person name="Thoulutsang D."/>
            <person name="Topham K."/>
            <person name="Topping I."/>
            <person name="Tsamla T."/>
            <person name="Vassiliev H."/>
            <person name="Vo A."/>
            <person name="Wangchuk T."/>
            <person name="Wangdi T."/>
            <person name="Weiand M."/>
            <person name="Wilkinson J."/>
            <person name="Wilson A."/>
            <person name="Yadav S."/>
            <person name="Young G."/>
            <person name="Yu Q."/>
            <person name="Zembek L."/>
            <person name="Zhong D."/>
            <person name="Zimmer A."/>
            <person name="Zwirko Z."/>
            <person name="Jaffe D.B."/>
            <person name="Alvarez P."/>
            <person name="Brockman W."/>
            <person name="Butler J."/>
            <person name="Chin C."/>
            <person name="Gnerre S."/>
            <person name="Grabherr M."/>
            <person name="Kleber M."/>
            <person name="Mauceli E."/>
            <person name="MacCallum I."/>
        </authorList>
    </citation>
    <scope>NUCLEOTIDE SEQUENCE [LARGE SCALE GENOMIC DNA]</scope>
    <source>
        <strain evidence="17">Tucson 14024-0371.13</strain>
    </source>
</reference>
<dbReference type="InterPro" id="IPR033116">
    <property type="entry name" value="TRYPSIN_SER"/>
</dbReference>
<evidence type="ECO:0000256" key="10">
    <source>
        <dbReference type="ARBA" id="ARBA00036320"/>
    </source>
</evidence>
<dbReference type="PRINTS" id="PR00722">
    <property type="entry name" value="CHYMOTRYPSIN"/>
</dbReference>
<comment type="subcellular location">
    <subcellularLocation>
        <location evidence="1">Secreted</location>
        <location evidence="1">Extracellular space</location>
    </subcellularLocation>
</comment>
<dbReference type="InterPro" id="IPR018114">
    <property type="entry name" value="TRYPSIN_HIS"/>
</dbReference>
<feature type="domain" description="Peptidase S1" evidence="15">
    <location>
        <begin position="57"/>
        <end position="293"/>
    </location>
</feature>
<evidence type="ECO:0000256" key="5">
    <source>
        <dbReference type="ARBA" id="ARBA00022729"/>
    </source>
</evidence>
<dbReference type="MEROPS" id="S01.B75"/>
<dbReference type="PROSITE" id="PS00135">
    <property type="entry name" value="TRYPSIN_SER"/>
    <property type="match status" value="1"/>
</dbReference>
<name>B3MAN1_DROAN</name>
<gene>
    <name evidence="16" type="primary">Dana\GF10959</name>
    <name evidence="16" type="synonym">dana_GLEANR_10918</name>
    <name evidence="16" type="ORF">GF10959</name>
</gene>
<accession>B3MAN1</accession>
<dbReference type="eggNOG" id="KOG3627">
    <property type="taxonomic scope" value="Eukaryota"/>
</dbReference>
<dbReference type="InParanoid" id="B3MAN1"/>
<dbReference type="SMART" id="SM00020">
    <property type="entry name" value="Tryp_SPc"/>
    <property type="match status" value="1"/>
</dbReference>
<evidence type="ECO:0000256" key="2">
    <source>
        <dbReference type="ARBA" id="ARBA00007664"/>
    </source>
</evidence>
<dbReference type="Proteomes" id="UP000007801">
    <property type="component" value="Unassembled WGS sequence"/>
</dbReference>
<evidence type="ECO:0000256" key="12">
    <source>
        <dbReference type="RuleBase" id="RU363034"/>
    </source>
</evidence>
<dbReference type="HOGENOM" id="CLU_006842_7_2_1"/>
<dbReference type="PANTHER" id="PTHR24276">
    <property type="entry name" value="POLYSERASE-RELATED"/>
    <property type="match status" value="1"/>
</dbReference>
<evidence type="ECO:0000256" key="1">
    <source>
        <dbReference type="ARBA" id="ARBA00004239"/>
    </source>
</evidence>
<dbReference type="PANTHER" id="PTHR24276:SF91">
    <property type="entry name" value="AT26814P-RELATED"/>
    <property type="match status" value="1"/>
</dbReference>
<proteinExistence type="inferred from homology"/>
<evidence type="ECO:0000256" key="11">
    <source>
        <dbReference type="ARBA" id="ARBA00038868"/>
    </source>
</evidence>
<dbReference type="InterPro" id="IPR050430">
    <property type="entry name" value="Peptidase_S1"/>
</dbReference>
<dbReference type="PROSITE" id="PS00134">
    <property type="entry name" value="TRYPSIN_HIS"/>
    <property type="match status" value="1"/>
</dbReference>
<keyword evidence="9" id="KW-1015">Disulfide bond</keyword>
<keyword evidence="7 12" id="KW-0720">Serine protease</keyword>
<sequence length="320" mass="35305">MGLQKIVCIVAIVLLAHGSVTEAQRTSLKLQQNENASVKQPLIRPKVLNDSDYQFLVTGGYRPESNHLIKYVVSLRAYKEKSFFGDNHACGGAIISKRAVLTAAHCLFNDLRKLKASEIVVVAGTPKRLVKTDSTQSMKVKRIRAHPRYKPLRSHKYDVGIVIMEKDLSIGNTVGTIPIAKEKPEAGLNCTVVGWGTILQFGPLPDEALNADMQIHSERYCKTLEGFKDGMICASNPKNYEVDSCQGDSGGPLICDEKVYGIVSFGRGCGEPHNAGIYTDVYHYRDWIDKNSCPVAMSLSLVQLLLIIPFHLVYIALLAM</sequence>
<comment type="catalytic activity">
    <reaction evidence="10">
        <text>Preferential cleavage: Arg-|-Xaa, Lys-|-Xaa.</text>
        <dbReference type="EC" id="3.4.21.4"/>
    </reaction>
</comment>
<evidence type="ECO:0000256" key="3">
    <source>
        <dbReference type="ARBA" id="ARBA00022525"/>
    </source>
</evidence>
<keyword evidence="17" id="KW-1185">Reference proteome</keyword>
<keyword evidence="5 14" id="KW-0732">Signal</keyword>
<dbReference type="EC" id="3.4.21.4" evidence="11"/>
<evidence type="ECO:0000256" key="9">
    <source>
        <dbReference type="ARBA" id="ARBA00023157"/>
    </source>
</evidence>
<feature type="transmembrane region" description="Helical" evidence="13">
    <location>
        <begin position="295"/>
        <end position="319"/>
    </location>
</feature>
<evidence type="ECO:0000259" key="15">
    <source>
        <dbReference type="PROSITE" id="PS50240"/>
    </source>
</evidence>
<dbReference type="Gene3D" id="2.40.10.10">
    <property type="entry name" value="Trypsin-like serine proteases"/>
    <property type="match status" value="1"/>
</dbReference>
<dbReference type="OMA" id="PLMCNSI"/>
<feature type="chain" id="PRO_5002792757" description="trypsin" evidence="14">
    <location>
        <begin position="24"/>
        <end position="320"/>
    </location>
</feature>
<dbReference type="InterPro" id="IPR043504">
    <property type="entry name" value="Peptidase_S1_PA_chymotrypsin"/>
</dbReference>
<keyword evidence="8" id="KW-0865">Zymogen</keyword>
<dbReference type="GO" id="GO:0004252">
    <property type="term" value="F:serine-type endopeptidase activity"/>
    <property type="evidence" value="ECO:0007669"/>
    <property type="project" value="UniProtKB-EC"/>
</dbReference>
<dbReference type="InterPro" id="IPR009003">
    <property type="entry name" value="Peptidase_S1_PA"/>
</dbReference>
<dbReference type="EMBL" id="CH902618">
    <property type="protein sequence ID" value="EDV41318.1"/>
    <property type="molecule type" value="Genomic_DNA"/>
</dbReference>
<keyword evidence="6 12" id="KW-0378">Hydrolase</keyword>
<dbReference type="GO" id="GO:0005576">
    <property type="term" value="C:extracellular region"/>
    <property type="evidence" value="ECO:0007669"/>
    <property type="project" value="UniProtKB-SubCell"/>
</dbReference>
<dbReference type="FunCoup" id="B3MAN1">
    <property type="interactions" value="11"/>
</dbReference>
<dbReference type="SUPFAM" id="SSF50494">
    <property type="entry name" value="Trypsin-like serine proteases"/>
    <property type="match status" value="1"/>
</dbReference>
<dbReference type="STRING" id="7217.B3MAN1"/>
<dbReference type="AlphaFoldDB" id="B3MAN1"/>
<evidence type="ECO:0000313" key="17">
    <source>
        <dbReference type="Proteomes" id="UP000007801"/>
    </source>
</evidence>
<evidence type="ECO:0000256" key="14">
    <source>
        <dbReference type="SAM" id="SignalP"/>
    </source>
</evidence>
<keyword evidence="13" id="KW-1133">Transmembrane helix</keyword>
<evidence type="ECO:0000313" key="16">
    <source>
        <dbReference type="EMBL" id="EDV41318.1"/>
    </source>
</evidence>
<dbReference type="PROSITE" id="PS50240">
    <property type="entry name" value="TRYPSIN_DOM"/>
    <property type="match status" value="1"/>
</dbReference>
<dbReference type="KEGG" id="dan:6493825"/>
<dbReference type="GO" id="GO:0006508">
    <property type="term" value="P:proteolysis"/>
    <property type="evidence" value="ECO:0007669"/>
    <property type="project" value="UniProtKB-KW"/>
</dbReference>
<dbReference type="PhylomeDB" id="B3MAN1"/>
<keyword evidence="4 12" id="KW-0645">Protease</keyword>
<keyword evidence="3" id="KW-0964">Secreted</keyword>
<dbReference type="Pfam" id="PF00089">
    <property type="entry name" value="Trypsin"/>
    <property type="match status" value="1"/>
</dbReference>
<evidence type="ECO:0000256" key="8">
    <source>
        <dbReference type="ARBA" id="ARBA00023145"/>
    </source>
</evidence>
<dbReference type="InterPro" id="IPR001314">
    <property type="entry name" value="Peptidase_S1A"/>
</dbReference>
<evidence type="ECO:0000256" key="13">
    <source>
        <dbReference type="SAM" id="Phobius"/>
    </source>
</evidence>
<keyword evidence="13" id="KW-0812">Transmembrane</keyword>
<evidence type="ECO:0000256" key="7">
    <source>
        <dbReference type="ARBA" id="ARBA00022825"/>
    </source>
</evidence>
<protein>
    <recommendedName>
        <fullName evidence="11">trypsin</fullName>
        <ecNumber evidence="11">3.4.21.4</ecNumber>
    </recommendedName>
</protein>
<dbReference type="OrthoDB" id="10059102at2759"/>
<evidence type="ECO:0000256" key="4">
    <source>
        <dbReference type="ARBA" id="ARBA00022670"/>
    </source>
</evidence>